<comment type="similarity">
    <text evidence="1 4">Belongs to the bacterial ribosomal protein bS6 family.</text>
</comment>
<accession>A0A346Y531</accession>
<dbReference type="NCBIfam" id="TIGR00166">
    <property type="entry name" value="S6"/>
    <property type="match status" value="1"/>
</dbReference>
<dbReference type="GO" id="GO:0003735">
    <property type="term" value="F:structural constituent of ribosome"/>
    <property type="evidence" value="ECO:0007669"/>
    <property type="project" value="InterPro"/>
</dbReference>
<organism evidence="5 6">
    <name type="scientific">Euzebya pacifica</name>
    <dbReference type="NCBI Taxonomy" id="1608957"/>
    <lineage>
        <taxon>Bacteria</taxon>
        <taxon>Bacillati</taxon>
        <taxon>Actinomycetota</taxon>
        <taxon>Nitriliruptoria</taxon>
        <taxon>Euzebyales</taxon>
    </lineage>
</organism>
<evidence type="ECO:0000256" key="2">
    <source>
        <dbReference type="ARBA" id="ARBA00035104"/>
    </source>
</evidence>
<name>A0A346Y531_9ACTN</name>
<dbReference type="Pfam" id="PF01250">
    <property type="entry name" value="Ribosomal_S6"/>
    <property type="match status" value="1"/>
</dbReference>
<protein>
    <recommendedName>
        <fullName evidence="3 4">Small ribosomal subunit protein bS6</fullName>
    </recommendedName>
</protein>
<keyword evidence="4" id="KW-0687">Ribonucleoprotein</keyword>
<dbReference type="GO" id="GO:0005840">
    <property type="term" value="C:ribosome"/>
    <property type="evidence" value="ECO:0007669"/>
    <property type="project" value="UniProtKB-KW"/>
</dbReference>
<dbReference type="CDD" id="cd00473">
    <property type="entry name" value="bS6"/>
    <property type="match status" value="1"/>
</dbReference>
<dbReference type="GO" id="GO:0005737">
    <property type="term" value="C:cytoplasm"/>
    <property type="evidence" value="ECO:0007669"/>
    <property type="project" value="UniProtKB-ARBA"/>
</dbReference>
<dbReference type="PANTHER" id="PTHR21011">
    <property type="entry name" value="MITOCHONDRIAL 28S RIBOSOMAL PROTEIN S6"/>
    <property type="match status" value="1"/>
</dbReference>
<dbReference type="HAMAP" id="MF_00360">
    <property type="entry name" value="Ribosomal_bS6"/>
    <property type="match status" value="1"/>
</dbReference>
<evidence type="ECO:0000256" key="1">
    <source>
        <dbReference type="ARBA" id="ARBA00009512"/>
    </source>
</evidence>
<keyword evidence="4" id="KW-0699">rRNA-binding</keyword>
<dbReference type="InterPro" id="IPR020814">
    <property type="entry name" value="Ribosomal_S6_plastid/chlpt"/>
</dbReference>
<dbReference type="RefSeq" id="WP_114593739.1">
    <property type="nucleotide sequence ID" value="NZ_CAXIBR010000020.1"/>
</dbReference>
<gene>
    <name evidence="4" type="primary">rpsF</name>
    <name evidence="5" type="ORF">DVS28_a4921</name>
</gene>
<dbReference type="InterPro" id="IPR035980">
    <property type="entry name" value="Ribosomal_bS6_sf"/>
</dbReference>
<dbReference type="Gene3D" id="3.30.70.60">
    <property type="match status" value="1"/>
</dbReference>
<keyword evidence="4 5" id="KW-0689">Ribosomal protein</keyword>
<dbReference type="Proteomes" id="UP000264006">
    <property type="component" value="Chromosome"/>
</dbReference>
<evidence type="ECO:0000256" key="3">
    <source>
        <dbReference type="ARBA" id="ARBA00035294"/>
    </source>
</evidence>
<reference evidence="5 6" key="1">
    <citation type="submission" date="2018-09" db="EMBL/GenBank/DDBJ databases">
        <title>Complete genome sequence of Euzebya sp. DY32-46 isolated from seawater of Pacific Ocean.</title>
        <authorList>
            <person name="Xu L."/>
            <person name="Wu Y.-H."/>
            <person name="Xu X.-W."/>
        </authorList>
    </citation>
    <scope>NUCLEOTIDE SEQUENCE [LARGE SCALE GENOMIC DNA]</scope>
    <source>
        <strain evidence="5 6">DY32-46</strain>
    </source>
</reference>
<dbReference type="GO" id="GO:0070181">
    <property type="term" value="F:small ribosomal subunit rRNA binding"/>
    <property type="evidence" value="ECO:0007669"/>
    <property type="project" value="TreeGrafter"/>
</dbReference>
<dbReference type="KEGG" id="euz:DVS28_a4921"/>
<dbReference type="GO" id="GO:1990904">
    <property type="term" value="C:ribonucleoprotein complex"/>
    <property type="evidence" value="ECO:0007669"/>
    <property type="project" value="UniProtKB-KW"/>
</dbReference>
<evidence type="ECO:0000313" key="6">
    <source>
        <dbReference type="Proteomes" id="UP000264006"/>
    </source>
</evidence>
<dbReference type="AlphaFoldDB" id="A0A346Y531"/>
<dbReference type="InterPro" id="IPR000529">
    <property type="entry name" value="Ribosomal_bS6"/>
</dbReference>
<dbReference type="InterPro" id="IPR014717">
    <property type="entry name" value="Transl_elong_EF1B/ribsomal_bS6"/>
</dbReference>
<sequence length="100" mass="11584">MRTYELMMISRGDLDDVAVDTNIRRFTGLIGEQGGKVLNVDHWGKREFAYEINHMNSGFYTVVDLEIESDGLKELDRQLGNAEEVVRHKFVRPEVRSKKI</sequence>
<evidence type="ECO:0000256" key="4">
    <source>
        <dbReference type="HAMAP-Rule" id="MF_00360"/>
    </source>
</evidence>
<dbReference type="PANTHER" id="PTHR21011:SF1">
    <property type="entry name" value="SMALL RIBOSOMAL SUBUNIT PROTEIN BS6M"/>
    <property type="match status" value="1"/>
</dbReference>
<dbReference type="OrthoDB" id="9812702at2"/>
<comment type="function">
    <text evidence="2 4">Binds together with bS18 to 16S ribosomal RNA.</text>
</comment>
<keyword evidence="6" id="KW-1185">Reference proteome</keyword>
<dbReference type="GO" id="GO:0006412">
    <property type="term" value="P:translation"/>
    <property type="evidence" value="ECO:0007669"/>
    <property type="project" value="UniProtKB-UniRule"/>
</dbReference>
<keyword evidence="4" id="KW-0694">RNA-binding</keyword>
<proteinExistence type="inferred from homology"/>
<dbReference type="SUPFAM" id="SSF54995">
    <property type="entry name" value="Ribosomal protein S6"/>
    <property type="match status" value="1"/>
</dbReference>
<evidence type="ECO:0000313" key="5">
    <source>
        <dbReference type="EMBL" id="AXV09578.1"/>
    </source>
</evidence>
<dbReference type="EMBL" id="CP031165">
    <property type="protein sequence ID" value="AXV09578.1"/>
    <property type="molecule type" value="Genomic_DNA"/>
</dbReference>